<organism evidence="2 3">
    <name type="scientific">Microvirga arsenatis</name>
    <dbReference type="NCBI Taxonomy" id="2692265"/>
    <lineage>
        <taxon>Bacteria</taxon>
        <taxon>Pseudomonadati</taxon>
        <taxon>Pseudomonadota</taxon>
        <taxon>Alphaproteobacteria</taxon>
        <taxon>Hyphomicrobiales</taxon>
        <taxon>Methylobacteriaceae</taxon>
        <taxon>Microvirga</taxon>
    </lineage>
</organism>
<dbReference type="RefSeq" id="WP_161726876.1">
    <property type="nucleotide sequence ID" value="NZ_JAAAXI010000049.1"/>
</dbReference>
<reference evidence="2 3" key="1">
    <citation type="submission" date="2020-01" db="EMBL/GenBank/DDBJ databases">
        <title>Microvirga sp. nov., an arsenate reduction bacterium isolated from Tibet hotspring sediments.</title>
        <authorList>
            <person name="Yuan C.-G."/>
        </authorList>
    </citation>
    <scope>NUCLEOTIDE SEQUENCE [LARGE SCALE GENOMIC DNA]</scope>
    <source>
        <strain evidence="2 3">SYSU G3D203</strain>
    </source>
</reference>
<evidence type="ECO:0008006" key="4">
    <source>
        <dbReference type="Google" id="ProtNLM"/>
    </source>
</evidence>
<name>A0ABW9Z4L0_9HYPH</name>
<keyword evidence="3" id="KW-1185">Reference proteome</keyword>
<accession>A0ABW9Z4L0</accession>
<comment type="caution">
    <text evidence="2">The sequence shown here is derived from an EMBL/GenBank/DDBJ whole genome shotgun (WGS) entry which is preliminary data.</text>
</comment>
<proteinExistence type="predicted"/>
<dbReference type="EMBL" id="JAAAXJ010000039">
    <property type="protein sequence ID" value="NBJ27328.1"/>
    <property type="molecule type" value="Genomic_DNA"/>
</dbReference>
<dbReference type="Proteomes" id="UP000818323">
    <property type="component" value="Unassembled WGS sequence"/>
</dbReference>
<evidence type="ECO:0000256" key="1">
    <source>
        <dbReference type="SAM" id="MobiDB-lite"/>
    </source>
</evidence>
<gene>
    <name evidence="2" type="ORF">GR303_23740</name>
</gene>
<evidence type="ECO:0000313" key="3">
    <source>
        <dbReference type="Proteomes" id="UP000818323"/>
    </source>
</evidence>
<evidence type="ECO:0000313" key="2">
    <source>
        <dbReference type="EMBL" id="NBJ27328.1"/>
    </source>
</evidence>
<sequence>MTSPLPVSQKSPLTKKTLESSISGHKHEMRLAAQALRESIDNAFARAGMTMEAMVRAIGLSEDVSQPFLMITFGDDNDPTVEFENVDAALINGQVRLFDSQSGLPVGVFDPNADAYLVPLFRSTNHLGLIRLEAFGRALATNQVDEAAKVRMLGLLTEATYEVLKMFERAA</sequence>
<protein>
    <recommendedName>
        <fullName evidence="4">GAF domain-containing protein</fullName>
    </recommendedName>
</protein>
<feature type="region of interest" description="Disordered" evidence="1">
    <location>
        <begin position="1"/>
        <end position="21"/>
    </location>
</feature>